<evidence type="ECO:0000313" key="2">
    <source>
        <dbReference type="EMBL" id="GGB18341.1"/>
    </source>
</evidence>
<dbReference type="InterPro" id="IPR039422">
    <property type="entry name" value="MarR/SlyA-like"/>
</dbReference>
<protein>
    <submittedName>
        <fullName evidence="2">MarR family transcriptional regulator</fullName>
    </submittedName>
</protein>
<dbReference type="InterPro" id="IPR036388">
    <property type="entry name" value="WH-like_DNA-bd_sf"/>
</dbReference>
<dbReference type="InterPro" id="IPR000835">
    <property type="entry name" value="HTH_MarR-typ"/>
</dbReference>
<proteinExistence type="predicted"/>
<dbReference type="Pfam" id="PF01047">
    <property type="entry name" value="MarR"/>
    <property type="match status" value="1"/>
</dbReference>
<dbReference type="EMBL" id="BMDY01000026">
    <property type="protein sequence ID" value="GGB18341.1"/>
    <property type="molecule type" value="Genomic_DNA"/>
</dbReference>
<dbReference type="SUPFAM" id="SSF46785">
    <property type="entry name" value="Winged helix' DNA-binding domain"/>
    <property type="match status" value="1"/>
</dbReference>
<dbReference type="PROSITE" id="PS50995">
    <property type="entry name" value="HTH_MARR_2"/>
    <property type="match status" value="1"/>
</dbReference>
<dbReference type="PANTHER" id="PTHR33164">
    <property type="entry name" value="TRANSCRIPTIONAL REGULATOR, MARR FAMILY"/>
    <property type="match status" value="1"/>
</dbReference>
<comment type="caution">
    <text evidence="2">The sequence shown here is derived from an EMBL/GenBank/DDBJ whole genome shotgun (WGS) entry which is preliminary data.</text>
</comment>
<dbReference type="Proteomes" id="UP000651977">
    <property type="component" value="Unassembled WGS sequence"/>
</dbReference>
<evidence type="ECO:0000259" key="1">
    <source>
        <dbReference type="PROSITE" id="PS50995"/>
    </source>
</evidence>
<gene>
    <name evidence="2" type="ORF">GCM10007414_34700</name>
</gene>
<keyword evidence="3" id="KW-1185">Reference proteome</keyword>
<organism evidence="2 3">
    <name type="scientific">Agarivorans gilvus</name>
    <dbReference type="NCBI Taxonomy" id="680279"/>
    <lineage>
        <taxon>Bacteria</taxon>
        <taxon>Pseudomonadati</taxon>
        <taxon>Pseudomonadota</taxon>
        <taxon>Gammaproteobacteria</taxon>
        <taxon>Alteromonadales</taxon>
        <taxon>Alteromonadaceae</taxon>
        <taxon>Agarivorans</taxon>
    </lineage>
</organism>
<name>A0ABQ1I7D5_9ALTE</name>
<evidence type="ECO:0000313" key="3">
    <source>
        <dbReference type="Proteomes" id="UP000651977"/>
    </source>
</evidence>
<dbReference type="PRINTS" id="PR00598">
    <property type="entry name" value="HTHMARR"/>
</dbReference>
<accession>A0ABQ1I7D5</accession>
<reference evidence="3" key="1">
    <citation type="journal article" date="2019" name="Int. J. Syst. Evol. Microbiol.">
        <title>The Global Catalogue of Microorganisms (GCM) 10K type strain sequencing project: providing services to taxonomists for standard genome sequencing and annotation.</title>
        <authorList>
            <consortium name="The Broad Institute Genomics Platform"/>
            <consortium name="The Broad Institute Genome Sequencing Center for Infectious Disease"/>
            <person name="Wu L."/>
            <person name="Ma J."/>
        </authorList>
    </citation>
    <scope>NUCLEOTIDE SEQUENCE [LARGE SCALE GENOMIC DNA]</scope>
    <source>
        <strain evidence="3">CGMCC 1.10131</strain>
    </source>
</reference>
<dbReference type="RefSeq" id="WP_055731590.1">
    <property type="nucleotide sequence ID" value="NZ_BMDY01000026.1"/>
</dbReference>
<feature type="domain" description="HTH marR-type" evidence="1">
    <location>
        <begin position="22"/>
        <end position="160"/>
    </location>
</feature>
<dbReference type="SMART" id="SM00347">
    <property type="entry name" value="HTH_MARR"/>
    <property type="match status" value="1"/>
</dbReference>
<dbReference type="PANTHER" id="PTHR33164:SF104">
    <property type="entry name" value="TRANSCRIPTIONAL REGULATORY PROTEIN"/>
    <property type="match status" value="1"/>
</dbReference>
<sequence>MEKQQTVDRILEDVETNWPQAHQRILPQVLRLIRAEHGLRCAVGVVFDKYQLQGADYSALATLRRTPAPHCLPPTTLYHSMLFSSGGLTKVLNRLEQAELIERVANPEDKRSKLVKLSDLGKQLVEQVVVELQQAERQFMQPLSTDEQRQLNQLLAKLVP</sequence>
<dbReference type="Gene3D" id="1.10.10.10">
    <property type="entry name" value="Winged helix-like DNA-binding domain superfamily/Winged helix DNA-binding domain"/>
    <property type="match status" value="1"/>
</dbReference>
<dbReference type="InterPro" id="IPR036390">
    <property type="entry name" value="WH_DNA-bd_sf"/>
</dbReference>